<keyword evidence="2" id="KW-1133">Transmembrane helix</keyword>
<dbReference type="GeneID" id="100363492"/>
<dbReference type="InParanoid" id="D3ZNV7"/>
<sequence>MEGPKGTLRHGLPRKTRHPLEMVILLALLIAVGLPLVKTNVDDEEEKITCHVCESESNLNCSNPKACDSGKKFCLLAVTRIFERFFYVSKQCTQLCPTPPLFFAETPSEPKGFLVEKPLPFLFVKCCKWDLCNEKFPVSITMLKQESGKASERRHRYTELLLPGFMVLTANGLSALSLL</sequence>
<proteinExistence type="predicted"/>
<keyword evidence="5" id="KW-1185">Reference proteome</keyword>
<protein>
    <submittedName>
        <fullName evidence="4">Lymphocyte antigen 6 family member K</fullName>
    </submittedName>
</protein>
<dbReference type="STRING" id="10116.ENSRNOP00000034004"/>
<dbReference type="RGD" id="2322953">
    <property type="gene designation" value="Ly6k"/>
</dbReference>
<dbReference type="AGR" id="RGD:2322953"/>
<gene>
    <name evidence="4 6" type="primary">Ly6k</name>
</gene>
<dbReference type="AlphaFoldDB" id="D3ZNV7"/>
<dbReference type="GO" id="GO:0005886">
    <property type="term" value="C:plasma membrane"/>
    <property type="evidence" value="ECO:0000266"/>
    <property type="project" value="RGD"/>
</dbReference>
<dbReference type="OMA" id="MPFFYLK"/>
<feature type="transmembrane region" description="Helical" evidence="2">
    <location>
        <begin position="20"/>
        <end position="37"/>
    </location>
</feature>
<dbReference type="GO" id="GO:0007339">
    <property type="term" value="P:binding of sperm to zona pellucida"/>
    <property type="evidence" value="ECO:0000266"/>
    <property type="project" value="RGD"/>
</dbReference>
<dbReference type="SUPFAM" id="SSF57302">
    <property type="entry name" value="Snake toxin-like"/>
    <property type="match status" value="1"/>
</dbReference>
<dbReference type="InterPro" id="IPR016054">
    <property type="entry name" value="LY6_UPA_recep-like"/>
</dbReference>
<dbReference type="KEGG" id="rno:100363492"/>
<feature type="domain" description="UPAR/Ly6" evidence="3">
    <location>
        <begin position="48"/>
        <end position="143"/>
    </location>
</feature>
<reference evidence="4" key="2">
    <citation type="submission" date="2025-08" db="UniProtKB">
        <authorList>
            <consortium name="Ensembl"/>
        </authorList>
    </citation>
    <scope>IDENTIFICATION</scope>
    <source>
        <strain evidence="4">Brown Norway</strain>
    </source>
</reference>
<dbReference type="FunCoup" id="D3ZNV7">
    <property type="interactions" value="10"/>
</dbReference>
<dbReference type="GO" id="GO:0005737">
    <property type="term" value="C:cytoplasm"/>
    <property type="evidence" value="ECO:0000266"/>
    <property type="project" value="RGD"/>
</dbReference>
<evidence type="ECO:0000256" key="1">
    <source>
        <dbReference type="ARBA" id="ARBA00022729"/>
    </source>
</evidence>
<dbReference type="Reactome" id="R-RNO-163125">
    <property type="pathway name" value="Post-translational modification: synthesis of GPI-anchored proteins"/>
</dbReference>
<dbReference type="Proteomes" id="UP000002494">
    <property type="component" value="Chromosome 7"/>
</dbReference>
<name>D3ZNV7_RAT</name>
<dbReference type="PANTHER" id="PTHR15049:SF1">
    <property type="entry name" value="LYMPHOCYTE ANTIGEN 6K"/>
    <property type="match status" value="1"/>
</dbReference>
<dbReference type="GO" id="GO:0030317">
    <property type="term" value="P:flagellated sperm motility"/>
    <property type="evidence" value="ECO:0000266"/>
    <property type="project" value="RGD"/>
</dbReference>
<keyword evidence="2" id="KW-0812">Transmembrane</keyword>
<evidence type="ECO:0000313" key="6">
    <source>
        <dbReference type="RGD" id="2322953"/>
    </source>
</evidence>
<dbReference type="CTD" id="54742"/>
<dbReference type="SMART" id="SM00134">
    <property type="entry name" value="LU"/>
    <property type="match status" value="1"/>
</dbReference>
<dbReference type="Bgee" id="ENSRNOG00000025725">
    <property type="expression patterns" value="Expressed in testis and 6 other cell types or tissues"/>
</dbReference>
<evidence type="ECO:0000259" key="3">
    <source>
        <dbReference type="SMART" id="SM00134"/>
    </source>
</evidence>
<dbReference type="GO" id="GO:0009986">
    <property type="term" value="C:cell surface"/>
    <property type="evidence" value="ECO:0000266"/>
    <property type="project" value="RGD"/>
</dbReference>
<dbReference type="PANTHER" id="PTHR15049">
    <property type="entry name" value="GLYCOSYL-PHOSPHATIDYLINOSITOL-ANCHORED MOLECULE-LIKE PROTEIN-RELATED"/>
    <property type="match status" value="1"/>
</dbReference>
<reference evidence="4" key="3">
    <citation type="submission" date="2025-09" db="UniProtKB">
        <authorList>
            <consortium name="Ensembl"/>
        </authorList>
    </citation>
    <scope>IDENTIFICATION</scope>
    <source>
        <strain evidence="4">Brown Norway</strain>
    </source>
</reference>
<organism evidence="4 5">
    <name type="scientific">Rattus norvegicus</name>
    <name type="common">Rat</name>
    <dbReference type="NCBI Taxonomy" id="10116"/>
    <lineage>
        <taxon>Eukaryota</taxon>
        <taxon>Metazoa</taxon>
        <taxon>Chordata</taxon>
        <taxon>Craniata</taxon>
        <taxon>Vertebrata</taxon>
        <taxon>Euteleostomi</taxon>
        <taxon>Mammalia</taxon>
        <taxon>Eutheria</taxon>
        <taxon>Euarchontoglires</taxon>
        <taxon>Glires</taxon>
        <taxon>Rodentia</taxon>
        <taxon>Myomorpha</taxon>
        <taxon>Muroidea</taxon>
        <taxon>Muridae</taxon>
        <taxon>Murinae</taxon>
        <taxon>Rattus</taxon>
    </lineage>
</organism>
<dbReference type="InterPro" id="IPR052874">
    <property type="entry name" value="Sperm-ZP_regulatory"/>
</dbReference>
<dbReference type="GlyGen" id="D3ZNV7">
    <property type="glycosylation" value="1 site"/>
</dbReference>
<dbReference type="CDD" id="cd23550">
    <property type="entry name" value="TFP_LU_ECD_Ly6K"/>
    <property type="match status" value="1"/>
</dbReference>
<evidence type="ECO:0000313" key="4">
    <source>
        <dbReference type="Ensembl" id="ENSRNOP00000034004.6"/>
    </source>
</evidence>
<dbReference type="GO" id="GO:0001669">
    <property type="term" value="C:acrosomal vesicle"/>
    <property type="evidence" value="ECO:0000266"/>
    <property type="project" value="RGD"/>
</dbReference>
<dbReference type="Ensembl" id="ENSRNOT00000035678.8">
    <property type="protein sequence ID" value="ENSRNOP00000034004.6"/>
    <property type="gene ID" value="ENSRNOG00000025725.9"/>
</dbReference>
<dbReference type="Gene3D" id="2.10.60.10">
    <property type="entry name" value="CD59"/>
    <property type="match status" value="1"/>
</dbReference>
<evidence type="ECO:0000313" key="5">
    <source>
        <dbReference type="Proteomes" id="UP000002494"/>
    </source>
</evidence>
<keyword evidence="1" id="KW-0732">Signal</keyword>
<dbReference type="InterPro" id="IPR045860">
    <property type="entry name" value="Snake_toxin-like_sf"/>
</dbReference>
<dbReference type="Pfam" id="PF00021">
    <property type="entry name" value="UPAR_LY6"/>
    <property type="match status" value="1"/>
</dbReference>
<reference evidence="4" key="1">
    <citation type="submission" date="2024-01" db="EMBL/GenBank/DDBJ databases">
        <title>GRCr8: a new rat reference genome assembly contstructed from accurate long reads and long range scaffolding.</title>
        <authorList>
            <person name="Doris P.A."/>
            <person name="Kalbfleisch T."/>
            <person name="Li K."/>
            <person name="Howe K."/>
            <person name="Wood J."/>
        </authorList>
    </citation>
    <scope>NUCLEOTIDE SEQUENCE [LARGE SCALE GENOMIC DNA]</scope>
    <source>
        <strain evidence="4">Brown Norway</strain>
    </source>
</reference>
<dbReference type="HOGENOM" id="CLU_105666_0_0_1"/>
<dbReference type="RefSeq" id="NP_001381953.1">
    <property type="nucleotide sequence ID" value="NM_001395024.1"/>
</dbReference>
<keyword evidence="2" id="KW-0472">Membrane</keyword>
<dbReference type="GeneTree" id="ENSGT00940000159966"/>
<evidence type="ECO:0000256" key="2">
    <source>
        <dbReference type="SAM" id="Phobius"/>
    </source>
</evidence>
<accession>D3ZNV7</accession>